<evidence type="ECO:0000259" key="1">
    <source>
        <dbReference type="SMART" id="SM00358"/>
    </source>
</evidence>
<dbReference type="Proteomes" id="UP000094112">
    <property type="component" value="Unassembled WGS sequence"/>
</dbReference>
<dbReference type="InterPro" id="IPR014720">
    <property type="entry name" value="dsRBD_dom"/>
</dbReference>
<dbReference type="STRING" id="683960.A0A1E3P9U7"/>
<dbReference type="EMBL" id="KV454208">
    <property type="protein sequence ID" value="ODQ61984.1"/>
    <property type="molecule type" value="Genomic_DNA"/>
</dbReference>
<name>A0A1E3P9U7_WICAA</name>
<feature type="domain" description="DRBM" evidence="1">
    <location>
        <begin position="450"/>
        <end position="513"/>
    </location>
</feature>
<dbReference type="SMART" id="SM00358">
    <property type="entry name" value="DSRM"/>
    <property type="match status" value="1"/>
</dbReference>
<dbReference type="RefSeq" id="XP_019041191.1">
    <property type="nucleotide sequence ID" value="XM_019184333.1"/>
</dbReference>
<gene>
    <name evidence="2" type="ORF">WICANDRAFT_76163</name>
</gene>
<accession>A0A1E3P9U7</accession>
<dbReference type="Gene3D" id="3.30.160.20">
    <property type="match status" value="1"/>
</dbReference>
<proteinExistence type="predicted"/>
<organism evidence="2 3">
    <name type="scientific">Wickerhamomyces anomalus (strain ATCC 58044 / CBS 1984 / NCYC 433 / NRRL Y-366-8)</name>
    <name type="common">Yeast</name>
    <name type="synonym">Hansenula anomala</name>
    <dbReference type="NCBI Taxonomy" id="683960"/>
    <lineage>
        <taxon>Eukaryota</taxon>
        <taxon>Fungi</taxon>
        <taxon>Dikarya</taxon>
        <taxon>Ascomycota</taxon>
        <taxon>Saccharomycotina</taxon>
        <taxon>Saccharomycetes</taxon>
        <taxon>Phaffomycetales</taxon>
        <taxon>Wickerhamomycetaceae</taxon>
        <taxon>Wickerhamomyces</taxon>
    </lineage>
</organism>
<dbReference type="InterPro" id="IPR040540">
    <property type="entry name" value="RNase_3_N"/>
</dbReference>
<evidence type="ECO:0000313" key="2">
    <source>
        <dbReference type="EMBL" id="ODQ61984.1"/>
    </source>
</evidence>
<dbReference type="SUPFAM" id="SSF54768">
    <property type="entry name" value="dsRNA-binding domain-like"/>
    <property type="match status" value="1"/>
</dbReference>
<dbReference type="Pfam" id="PF00035">
    <property type="entry name" value="dsrm"/>
    <property type="match status" value="1"/>
</dbReference>
<dbReference type="GeneID" id="30201579"/>
<protein>
    <recommendedName>
        <fullName evidence="1">DRBM domain-containing protein</fullName>
    </recommendedName>
</protein>
<sequence length="527" mass="59874">MTDLKHMNDDQISSFIIDVSRRRIRDAEMESTADDIASIAFNAGQVSQSIKRIIANPSKQQIEQFKEATTDKRVLYLLESHDVSLGLELKNQYDLGKLDIFDEILNYQHNFVEVEDDLIMDNFIKNSEYFLPPIPDIEDQELKEDIEGNRGLVNYSDLGRSYYENFVNEYLMHRFGDRDIKKLAVYANNHKVASRWARLYELPLDLKVIPYETFFAYVGALISQFGFNSNDLEFEIKNWLTILLEPILMQFDDKIQLKINAKDEIRSLLGHGNIEFRHVFTSTHFEPIHLVQIYANENMLLATSSSDSLANSEARASTIALSNTKLIDRAQKSIKKANESRNKASLSPHVPDPNIQHRYPPQPTYPTYGSYHPAPAPMAGPNMAGPNLAMGHSPYMDQSKAVVQAGHGAPAAAYPQGLVNQDYQRQLQQASDSVFECPLVTDEAAIDTSSKEKLNQLLIKSRINPAEYKTDKLNNSDVQVTCYLDNVPIAKALSTNKKKAGQICAQFILNHWNFFHDRFNKFKPGSN</sequence>
<reference evidence="2 3" key="1">
    <citation type="journal article" date="2016" name="Proc. Natl. Acad. Sci. U.S.A.">
        <title>Comparative genomics of biotechnologically important yeasts.</title>
        <authorList>
            <person name="Riley R."/>
            <person name="Haridas S."/>
            <person name="Wolfe K.H."/>
            <person name="Lopes M.R."/>
            <person name="Hittinger C.T."/>
            <person name="Goeker M."/>
            <person name="Salamov A.A."/>
            <person name="Wisecaver J.H."/>
            <person name="Long T.M."/>
            <person name="Calvey C.H."/>
            <person name="Aerts A.L."/>
            <person name="Barry K.W."/>
            <person name="Choi C."/>
            <person name="Clum A."/>
            <person name="Coughlan A.Y."/>
            <person name="Deshpande S."/>
            <person name="Douglass A.P."/>
            <person name="Hanson S.J."/>
            <person name="Klenk H.-P."/>
            <person name="LaButti K.M."/>
            <person name="Lapidus A."/>
            <person name="Lindquist E.A."/>
            <person name="Lipzen A.M."/>
            <person name="Meier-Kolthoff J.P."/>
            <person name="Ohm R.A."/>
            <person name="Otillar R.P."/>
            <person name="Pangilinan J.L."/>
            <person name="Peng Y."/>
            <person name="Rokas A."/>
            <person name="Rosa C.A."/>
            <person name="Scheuner C."/>
            <person name="Sibirny A.A."/>
            <person name="Slot J.C."/>
            <person name="Stielow J.B."/>
            <person name="Sun H."/>
            <person name="Kurtzman C.P."/>
            <person name="Blackwell M."/>
            <person name="Grigoriev I.V."/>
            <person name="Jeffries T.W."/>
        </authorList>
    </citation>
    <scope>NUCLEOTIDE SEQUENCE [LARGE SCALE GENOMIC DNA]</scope>
    <source>
        <strain evidence="3">ATCC 58044 / CBS 1984 / NCYC 433 / NRRL Y-366-8</strain>
    </source>
</reference>
<dbReference type="OrthoDB" id="3980960at2759"/>
<dbReference type="Pfam" id="PF18497">
    <property type="entry name" value="RNase_3_N"/>
    <property type="match status" value="1"/>
</dbReference>
<evidence type="ECO:0000313" key="3">
    <source>
        <dbReference type="Proteomes" id="UP000094112"/>
    </source>
</evidence>
<dbReference type="AlphaFoldDB" id="A0A1E3P9U7"/>
<keyword evidence="3" id="KW-1185">Reference proteome</keyword>